<keyword evidence="1" id="KW-0812">Transmembrane</keyword>
<gene>
    <name evidence="2" type="ORF">MNBD_GAMMA20-2452</name>
</gene>
<sequence length="57" mass="6618">MGVVQGFCILFTPLIYVRVGDILIRRANENFERNPLPCAIFMQMYEIVGLVFRIILN</sequence>
<proteinExistence type="predicted"/>
<keyword evidence="1" id="KW-0472">Membrane</keyword>
<feature type="transmembrane region" description="Helical" evidence="1">
    <location>
        <begin position="36"/>
        <end position="56"/>
    </location>
</feature>
<evidence type="ECO:0000256" key="1">
    <source>
        <dbReference type="SAM" id="Phobius"/>
    </source>
</evidence>
<dbReference type="EMBL" id="UOFU01000408">
    <property type="protein sequence ID" value="VAX05087.1"/>
    <property type="molecule type" value="Genomic_DNA"/>
</dbReference>
<evidence type="ECO:0000313" key="2">
    <source>
        <dbReference type="EMBL" id="VAX05087.1"/>
    </source>
</evidence>
<name>A0A3B1BJU0_9ZZZZ</name>
<organism evidence="2">
    <name type="scientific">hydrothermal vent metagenome</name>
    <dbReference type="NCBI Taxonomy" id="652676"/>
    <lineage>
        <taxon>unclassified sequences</taxon>
        <taxon>metagenomes</taxon>
        <taxon>ecological metagenomes</taxon>
    </lineage>
</organism>
<keyword evidence="1" id="KW-1133">Transmembrane helix</keyword>
<protein>
    <submittedName>
        <fullName evidence="2">Uncharacterized protein</fullName>
    </submittedName>
</protein>
<reference evidence="2" key="1">
    <citation type="submission" date="2018-06" db="EMBL/GenBank/DDBJ databases">
        <authorList>
            <person name="Zhirakovskaya E."/>
        </authorList>
    </citation>
    <scope>NUCLEOTIDE SEQUENCE</scope>
</reference>
<dbReference type="AlphaFoldDB" id="A0A3B1BJU0"/>
<accession>A0A3B1BJU0</accession>
<feature type="transmembrane region" description="Helical" evidence="1">
    <location>
        <begin position="6"/>
        <end position="24"/>
    </location>
</feature>